<name>A0ABD5NPR2_9EURY</name>
<evidence type="ECO:0000313" key="3">
    <source>
        <dbReference type="Proteomes" id="UP001595846"/>
    </source>
</evidence>
<accession>A0ABD5NPR2</accession>
<dbReference type="PROSITE" id="PS51257">
    <property type="entry name" value="PROKAR_LIPOPROTEIN"/>
    <property type="match status" value="1"/>
</dbReference>
<dbReference type="InterPro" id="IPR055774">
    <property type="entry name" value="DUF7350"/>
</dbReference>
<feature type="domain" description="DUF7350" evidence="1">
    <location>
        <begin position="233"/>
        <end position="358"/>
    </location>
</feature>
<dbReference type="RefSeq" id="WP_256533627.1">
    <property type="nucleotide sequence ID" value="NZ_CP101824.1"/>
</dbReference>
<dbReference type="Pfam" id="PF24041">
    <property type="entry name" value="DUF7350"/>
    <property type="match status" value="1"/>
</dbReference>
<dbReference type="Proteomes" id="UP001595846">
    <property type="component" value="Unassembled WGS sequence"/>
</dbReference>
<dbReference type="EMBL" id="JBHSAQ010000010">
    <property type="protein sequence ID" value="MFC3958976.1"/>
    <property type="molecule type" value="Genomic_DNA"/>
</dbReference>
<dbReference type="GeneID" id="73902758"/>
<proteinExistence type="predicted"/>
<sequence length="359" mass="38705">MERREFVGTGATLAGALAAGCMESTTSLFQSDDRPREPPVVEDRPDAVYVPTHTEGMEMAGMTQAGPYTIALSYSFPHRFWTVRGDEAERVYVQDPGSAHLMLTVWDTETEVVVPVGSPTIELRRADGSSVDQRSLWPMLSQTMGAHFGDNVPFPDDGTYTATVQLAPLAVRRTGDFAGRFDEFVTADIEFDYSRDARDGVDVREYPNEQGQRGVAPSTAMDMPVATVPDETTLPGTVLGDATSGDATFVATVVHDGARFASGGTAGSYLAVSPRTPYNHLPLPFTSLAATVTRGSETSFDESLRATLDPELKLHYGAPIEGFESGDVVTLSVDTPPQVARHEGYETAFLAMSDVEFTV</sequence>
<dbReference type="Gene3D" id="2.60.40.2480">
    <property type="entry name" value="Periplasmic metal-binding protein Tp34-type"/>
    <property type="match status" value="1"/>
</dbReference>
<organism evidence="2 3">
    <name type="scientific">Halovivax cerinus</name>
    <dbReference type="NCBI Taxonomy" id="1487865"/>
    <lineage>
        <taxon>Archaea</taxon>
        <taxon>Methanobacteriati</taxon>
        <taxon>Methanobacteriota</taxon>
        <taxon>Stenosarchaea group</taxon>
        <taxon>Halobacteria</taxon>
        <taxon>Halobacteriales</taxon>
        <taxon>Natrialbaceae</taxon>
        <taxon>Halovivax</taxon>
    </lineage>
</organism>
<dbReference type="InterPro" id="IPR038482">
    <property type="entry name" value="Tp34-type_sf"/>
</dbReference>
<dbReference type="AlphaFoldDB" id="A0ABD5NPR2"/>
<evidence type="ECO:0000313" key="2">
    <source>
        <dbReference type="EMBL" id="MFC3958976.1"/>
    </source>
</evidence>
<evidence type="ECO:0000259" key="1">
    <source>
        <dbReference type="Pfam" id="PF24041"/>
    </source>
</evidence>
<gene>
    <name evidence="2" type="ORF">ACFOUR_11440</name>
</gene>
<protein>
    <recommendedName>
        <fullName evidence="1">DUF7350 domain-containing protein</fullName>
    </recommendedName>
</protein>
<keyword evidence="3" id="KW-1185">Reference proteome</keyword>
<reference evidence="2 3" key="1">
    <citation type="journal article" date="2019" name="Int. J. Syst. Evol. Microbiol.">
        <title>The Global Catalogue of Microorganisms (GCM) 10K type strain sequencing project: providing services to taxonomists for standard genome sequencing and annotation.</title>
        <authorList>
            <consortium name="The Broad Institute Genomics Platform"/>
            <consortium name="The Broad Institute Genome Sequencing Center for Infectious Disease"/>
            <person name="Wu L."/>
            <person name="Ma J."/>
        </authorList>
    </citation>
    <scope>NUCLEOTIDE SEQUENCE [LARGE SCALE GENOMIC DNA]</scope>
    <source>
        <strain evidence="2 3">IBRC-M 10256</strain>
    </source>
</reference>
<comment type="caution">
    <text evidence="2">The sequence shown here is derived from an EMBL/GenBank/DDBJ whole genome shotgun (WGS) entry which is preliminary data.</text>
</comment>